<evidence type="ECO:0000256" key="2">
    <source>
        <dbReference type="ARBA" id="ARBA00022763"/>
    </source>
</evidence>
<name>A0A935K005_9RHOO</name>
<dbReference type="Gene3D" id="3.30.70.270">
    <property type="match status" value="1"/>
</dbReference>
<dbReference type="CDD" id="cd01700">
    <property type="entry name" value="PolY_Pol_V_umuC"/>
    <property type="match status" value="1"/>
</dbReference>
<evidence type="ECO:0000313" key="7">
    <source>
        <dbReference type="EMBL" id="MBK7416485.1"/>
    </source>
</evidence>
<dbReference type="InterPro" id="IPR050116">
    <property type="entry name" value="DNA_polymerase-Y"/>
</dbReference>
<dbReference type="Pfam" id="PF13438">
    <property type="entry name" value="DUF4113"/>
    <property type="match status" value="1"/>
</dbReference>
<dbReference type="NCBIfam" id="NF002955">
    <property type="entry name" value="PRK03609.1"/>
    <property type="match status" value="1"/>
</dbReference>
<keyword evidence="3" id="KW-0741">SOS mutagenesis</keyword>
<reference evidence="7 8" key="1">
    <citation type="submission" date="2020-10" db="EMBL/GenBank/DDBJ databases">
        <title>Connecting structure to function with the recovery of over 1000 high-quality activated sludge metagenome-assembled genomes encoding full-length rRNA genes using long-read sequencing.</title>
        <authorList>
            <person name="Singleton C.M."/>
            <person name="Petriglieri F."/>
            <person name="Kristensen J.M."/>
            <person name="Kirkegaard R.H."/>
            <person name="Michaelsen T.Y."/>
            <person name="Andersen M.H."/>
            <person name="Karst S.M."/>
            <person name="Dueholm M.S."/>
            <person name="Nielsen P.H."/>
            <person name="Albertsen M."/>
        </authorList>
    </citation>
    <scope>NUCLEOTIDE SEQUENCE [LARGE SCALE GENOMIC DNA]</scope>
    <source>
        <strain evidence="7">EsbW_18-Q3-R4-48_BATAC.463</strain>
    </source>
</reference>
<dbReference type="InterPro" id="IPR043128">
    <property type="entry name" value="Rev_trsase/Diguanyl_cyclase"/>
</dbReference>
<evidence type="ECO:0000256" key="1">
    <source>
        <dbReference type="ARBA" id="ARBA00010945"/>
    </source>
</evidence>
<dbReference type="InterPro" id="IPR001126">
    <property type="entry name" value="UmuC"/>
</dbReference>
<dbReference type="PROSITE" id="PS50173">
    <property type="entry name" value="UMUC"/>
    <property type="match status" value="1"/>
</dbReference>
<keyword evidence="2" id="KW-0227">DNA damage</keyword>
<dbReference type="SUPFAM" id="SSF56672">
    <property type="entry name" value="DNA/RNA polymerases"/>
    <property type="match status" value="1"/>
</dbReference>
<feature type="domain" description="UmuC" evidence="6">
    <location>
        <begin position="4"/>
        <end position="193"/>
    </location>
</feature>
<evidence type="ECO:0000256" key="4">
    <source>
        <dbReference type="ARBA" id="ARBA00023204"/>
    </source>
</evidence>
<dbReference type="GO" id="GO:0042276">
    <property type="term" value="P:error-prone translesion synthesis"/>
    <property type="evidence" value="ECO:0007669"/>
    <property type="project" value="TreeGrafter"/>
</dbReference>
<dbReference type="GO" id="GO:0003684">
    <property type="term" value="F:damaged DNA binding"/>
    <property type="evidence" value="ECO:0007669"/>
    <property type="project" value="InterPro"/>
</dbReference>
<dbReference type="GO" id="GO:0005829">
    <property type="term" value="C:cytosol"/>
    <property type="evidence" value="ECO:0007669"/>
    <property type="project" value="TreeGrafter"/>
</dbReference>
<dbReference type="GO" id="GO:0003887">
    <property type="term" value="F:DNA-directed DNA polymerase activity"/>
    <property type="evidence" value="ECO:0007669"/>
    <property type="project" value="TreeGrafter"/>
</dbReference>
<evidence type="ECO:0000256" key="5">
    <source>
        <dbReference type="ARBA" id="ARBA00023236"/>
    </source>
</evidence>
<evidence type="ECO:0000256" key="3">
    <source>
        <dbReference type="ARBA" id="ARBA00023199"/>
    </source>
</evidence>
<dbReference type="Gene3D" id="3.30.1490.100">
    <property type="entry name" value="DNA polymerase, Y-family, little finger domain"/>
    <property type="match status" value="1"/>
</dbReference>
<evidence type="ECO:0000259" key="6">
    <source>
        <dbReference type="PROSITE" id="PS50173"/>
    </source>
</evidence>
<dbReference type="InterPro" id="IPR025188">
    <property type="entry name" value="DUF4113"/>
</dbReference>
<dbReference type="GO" id="GO:0006281">
    <property type="term" value="P:DNA repair"/>
    <property type="evidence" value="ECO:0007669"/>
    <property type="project" value="UniProtKB-KW"/>
</dbReference>
<dbReference type="InterPro" id="IPR036775">
    <property type="entry name" value="DNA_pol_Y-fam_lit_finger_sf"/>
</dbReference>
<dbReference type="PANTHER" id="PTHR11076">
    <property type="entry name" value="DNA REPAIR POLYMERASE UMUC / TRANSFERASE FAMILY MEMBER"/>
    <property type="match status" value="1"/>
</dbReference>
<dbReference type="GO" id="GO:0009432">
    <property type="term" value="P:SOS response"/>
    <property type="evidence" value="ECO:0007669"/>
    <property type="project" value="UniProtKB-KW"/>
</dbReference>
<dbReference type="Pfam" id="PF00817">
    <property type="entry name" value="IMS"/>
    <property type="match status" value="1"/>
</dbReference>
<dbReference type="InterPro" id="IPR043502">
    <property type="entry name" value="DNA/RNA_pol_sf"/>
</dbReference>
<dbReference type="Proteomes" id="UP000739411">
    <property type="component" value="Unassembled WGS sequence"/>
</dbReference>
<sequence>MSVFALVDCNNFYASCEKLFAPRLKNRPVVVLSNNDGCVVARSAEVKALGIPMGVPWFKIKDDARRHGIVAMSSNYALYADMSNRVVEVLSAFSPNIEVYSIDESFLELSGFGNLPGGLAVYGAEMRQRIADWLGLAVCVGIAPTKTLAKLANHCAKKNLAGADGVCDFTPLHPDDLTQLFDRIDVGEVWGIGRKINARLAAMGINTVRQLRDADAETLRSRFSVVVERTVRELRGLSCIDLQEVTPDKQQIISSRSFGQLIHDRVDLEEAVASYMAKAAEKLRAQDSLAGAVQVYIRTNIFKPETPQYQRAVTVPLPDATADTRVLTAWALRVLRRIYRTGYGYHKAGVMLADIAPRLSQQYSLFNAGAPRADALMRVVDGINQRYGRGLPQLAAEGIEQDWRMRRGNLSPGYTTDWRGLPKVKAQ</sequence>
<dbReference type="PANTHER" id="PTHR11076:SF34">
    <property type="entry name" value="PROTEIN UMUC"/>
    <property type="match status" value="1"/>
</dbReference>
<keyword evidence="5" id="KW-0742">SOS response</keyword>
<dbReference type="Gene3D" id="3.40.1170.60">
    <property type="match status" value="1"/>
</dbReference>
<dbReference type="Pfam" id="PF11799">
    <property type="entry name" value="IMS_C"/>
    <property type="match status" value="1"/>
</dbReference>
<protein>
    <submittedName>
        <fullName evidence="7">Y-family DNA polymerase</fullName>
    </submittedName>
</protein>
<evidence type="ECO:0000313" key="8">
    <source>
        <dbReference type="Proteomes" id="UP000739411"/>
    </source>
</evidence>
<dbReference type="Gene3D" id="1.10.150.20">
    <property type="entry name" value="5' to 3' exonuclease, C-terminal subdomain"/>
    <property type="match status" value="1"/>
</dbReference>
<dbReference type="InterPro" id="IPR017961">
    <property type="entry name" value="DNA_pol_Y-fam_little_finger"/>
</dbReference>
<dbReference type="EMBL" id="JADJMS010000045">
    <property type="protein sequence ID" value="MBK7416485.1"/>
    <property type="molecule type" value="Genomic_DNA"/>
</dbReference>
<organism evidence="7 8">
    <name type="scientific">Candidatus Dechloromonas phosphorivorans</name>
    <dbReference type="NCBI Taxonomy" id="2899244"/>
    <lineage>
        <taxon>Bacteria</taxon>
        <taxon>Pseudomonadati</taxon>
        <taxon>Pseudomonadota</taxon>
        <taxon>Betaproteobacteria</taxon>
        <taxon>Rhodocyclales</taxon>
        <taxon>Azonexaceae</taxon>
        <taxon>Dechloromonas</taxon>
    </lineage>
</organism>
<comment type="caution">
    <text evidence="7">The sequence shown here is derived from an EMBL/GenBank/DDBJ whole genome shotgun (WGS) entry which is preliminary data.</text>
</comment>
<comment type="similarity">
    <text evidence="1">Belongs to the DNA polymerase type-Y family.</text>
</comment>
<accession>A0A935K005</accession>
<gene>
    <name evidence="7" type="ORF">IPJ38_16685</name>
</gene>
<keyword evidence="4" id="KW-0234">DNA repair</keyword>
<proteinExistence type="inferred from homology"/>
<dbReference type="AlphaFoldDB" id="A0A935K005"/>